<dbReference type="InterPro" id="IPR038765">
    <property type="entry name" value="Papain-like_cys_pep_sf"/>
</dbReference>
<dbReference type="GO" id="GO:0006508">
    <property type="term" value="P:proteolysis"/>
    <property type="evidence" value="ECO:0007669"/>
    <property type="project" value="UniProtKB-KW"/>
</dbReference>
<evidence type="ECO:0000259" key="2">
    <source>
        <dbReference type="Pfam" id="PF12969"/>
    </source>
</evidence>
<dbReference type="GO" id="GO:0008233">
    <property type="term" value="F:peptidase activity"/>
    <property type="evidence" value="ECO:0007669"/>
    <property type="project" value="UniProtKB-KW"/>
</dbReference>
<evidence type="ECO:0000313" key="3">
    <source>
        <dbReference type="EMBL" id="RFT16609.1"/>
    </source>
</evidence>
<protein>
    <submittedName>
        <fullName evidence="3">Transglutaminase-like enzyme, putative cysteine protease</fullName>
    </submittedName>
</protein>
<dbReference type="Pfam" id="PF12969">
    <property type="entry name" value="DUF3857"/>
    <property type="match status" value="1"/>
</dbReference>
<keyword evidence="3" id="KW-0378">Hydrolase</keyword>
<dbReference type="EMBL" id="QUAH01000002">
    <property type="protein sequence ID" value="RFT16609.1"/>
    <property type="molecule type" value="Genomic_DNA"/>
</dbReference>
<keyword evidence="3" id="KW-0645">Protease</keyword>
<dbReference type="Proteomes" id="UP000257323">
    <property type="component" value="Unassembled WGS sequence"/>
</dbReference>
<reference evidence="3 4" key="1">
    <citation type="submission" date="2018-08" db="EMBL/GenBank/DDBJ databases">
        <title>Genome analysis of the thermophilic bacterium of the candidate phylum Aminicenantes from deep subsurface aquifer revealed its physiology and ecological role.</title>
        <authorList>
            <person name="Kadnikov V.V."/>
            <person name="Mardanov A.V."/>
            <person name="Beletsky A.V."/>
            <person name="Karnachuk O.V."/>
            <person name="Ravin N.V."/>
        </authorList>
    </citation>
    <scope>NUCLEOTIDE SEQUENCE [LARGE SCALE GENOMIC DNA]</scope>
    <source>
        <strain evidence="3">BY38</strain>
    </source>
</reference>
<sequence>MGIVLITILFGIRAGAVPGGSRPPRWLTEMAETPLPELAPETEAVYLLNEQKITYSSSGNMVRYGRQAIKILRSEGIERLKFLARANTFNTRVRKMNAWVINPDGSKQGYDIKSAISTSLAPDTLYWDVKTLFLVMSEVTQGSLIGYEWEEEVKPLSLEDVFIFQLRFPVLQAIYQAEYSSGCQPRLDWINWPESSVTIGPRSFSVKLSDVPAIKDEPLKPPDEAIAGRLLVRFKTENAPRYGYFFSDWKDMGLWYEQLSRERRQPDESVRAKASELVSRITDQRTQIEKLAAFVQQEIRYVSIQIGIGGYQPHRASEILANRYGDCKDKATLLAALLSSLNIDSYYLIVNIEPQVVKENSPVSLFWFNHVILGIKLPDDKLYEGSEAVVSIPGLGRLLIFDPTMPHSPPGRLPFYLQKNNGLLVAGEHSRLLHFPGSSPDRLELIRRGQFVLLADGTLKGDVTETLAGFQAEVARLRLRDVHEQERRKDMEDFLARSVGSFTLENYQYLNLNEPDREVVLQYSFRAASYLSKTGDVFSFRPNILAMVDDYEVLKQKDDRKYPVLLSVVGTSQDEFEIKLPAGYILEVVPGPVELRNGFADYYSSLELNGGALRLKRLFKIKQDYLPPDRFREILEMFRLLSSEERRRLLLKKTGKQD</sequence>
<comment type="caution">
    <text evidence="3">The sequence shown here is derived from an EMBL/GenBank/DDBJ whole genome shotgun (WGS) entry which is preliminary data.</text>
</comment>
<organism evidence="3 4">
    <name type="scientific">Candidatus Saccharicenans subterraneus</name>
    <dbReference type="NCBI Taxonomy" id="2508984"/>
    <lineage>
        <taxon>Bacteria</taxon>
        <taxon>Candidatus Aminicenantota</taxon>
        <taxon>Candidatus Aminicenantia</taxon>
        <taxon>Candidatus Aminicenantales</taxon>
        <taxon>Candidatus Saccharicenantaceae</taxon>
        <taxon>Candidatus Saccharicenans</taxon>
    </lineage>
</organism>
<gene>
    <name evidence="3" type="ORF">OP8BY_1222</name>
</gene>
<evidence type="ECO:0000313" key="4">
    <source>
        <dbReference type="Proteomes" id="UP000257323"/>
    </source>
</evidence>
<proteinExistence type="predicted"/>
<dbReference type="InterPro" id="IPR002931">
    <property type="entry name" value="Transglutaminase-like"/>
</dbReference>
<feature type="domain" description="DUF3857" evidence="2">
    <location>
        <begin position="58"/>
        <end position="214"/>
    </location>
</feature>
<dbReference type="Gene3D" id="2.60.40.3140">
    <property type="match status" value="1"/>
</dbReference>
<dbReference type="InterPro" id="IPR024618">
    <property type="entry name" value="DUF3857"/>
</dbReference>
<name>A0A3E2BPF6_9BACT</name>
<accession>A0A3E2BPF6</accession>
<dbReference type="Gene3D" id="2.60.120.1130">
    <property type="match status" value="1"/>
</dbReference>
<dbReference type="Pfam" id="PF01841">
    <property type="entry name" value="Transglut_core"/>
    <property type="match status" value="1"/>
</dbReference>
<dbReference type="AlphaFoldDB" id="A0A3E2BPF6"/>
<dbReference type="Gene3D" id="3.10.620.30">
    <property type="match status" value="1"/>
</dbReference>
<evidence type="ECO:0000259" key="1">
    <source>
        <dbReference type="Pfam" id="PF01841"/>
    </source>
</evidence>
<dbReference type="SUPFAM" id="SSF54001">
    <property type="entry name" value="Cysteine proteinases"/>
    <property type="match status" value="1"/>
</dbReference>
<feature type="domain" description="Transglutaminase-like" evidence="1">
    <location>
        <begin position="273"/>
        <end position="353"/>
    </location>
</feature>